<dbReference type="InterPro" id="IPR013320">
    <property type="entry name" value="ConA-like_dom_sf"/>
</dbReference>
<accession>A0A8D8QPP3</accession>
<keyword evidence="2" id="KW-0479">Metal-binding</keyword>
<keyword evidence="7" id="KW-0732">Signal</keyword>
<sequence>MLSSKRHFLISLLPLLIEANFPTTNSGGWRPLKSTKPDFTIGPTPAIKNPGLSIYRPQHHDQCTLHKVAMDQFTYPQYIQYKHKIPDLKQFTLCHWHKFYNHSREQTFFSYSLPHQPKAIVSWISNHDKRSYYMFIINGHTIHRLNYPIKLFHWYHICQSWNGKTGEWQVWVNNERIGRGYYNLLVGHVIKGGGIAVTGQEQHVHGGGFDLLGKSGLQGEITLLQLYKAALTAGKAYINHKHHHVNDYTHDDDPNTVQSRRKRQAIKRDVMNPDMNERVAMNERIAMNDIATSQTHLAQQTDQQTQDSYNSQNTFAHPTFGSLNDQNTDNKLSAFLKQDFIRLLPTYEEQEQFQLGGRVLPQNNQVLPKIPILTQPKITSSSPPTTETEPAEWEVSKILQACSSDCLEDAFRKANVMSWQETPKKLFGGASYPKAAGSCYNF</sequence>
<comment type="cofactor">
    <cofactor evidence="1">
        <name>Ca(2+)</name>
        <dbReference type="ChEBI" id="CHEBI:29108"/>
    </cofactor>
</comment>
<reference evidence="9" key="1">
    <citation type="submission" date="2021-05" db="EMBL/GenBank/DDBJ databases">
        <authorList>
            <person name="Alioto T."/>
            <person name="Alioto T."/>
            <person name="Gomez Garrido J."/>
        </authorList>
    </citation>
    <scope>NUCLEOTIDE SEQUENCE</scope>
</reference>
<evidence type="ECO:0000256" key="7">
    <source>
        <dbReference type="SAM" id="SignalP"/>
    </source>
</evidence>
<dbReference type="PANTHER" id="PTHR19277">
    <property type="entry name" value="PENTRAXIN"/>
    <property type="match status" value="1"/>
</dbReference>
<organism evidence="9">
    <name type="scientific">Cacopsylla melanoneura</name>
    <dbReference type="NCBI Taxonomy" id="428564"/>
    <lineage>
        <taxon>Eukaryota</taxon>
        <taxon>Metazoa</taxon>
        <taxon>Ecdysozoa</taxon>
        <taxon>Arthropoda</taxon>
        <taxon>Hexapoda</taxon>
        <taxon>Insecta</taxon>
        <taxon>Pterygota</taxon>
        <taxon>Neoptera</taxon>
        <taxon>Paraneoptera</taxon>
        <taxon>Hemiptera</taxon>
        <taxon>Sternorrhyncha</taxon>
        <taxon>Psylloidea</taxon>
        <taxon>Psyllidae</taxon>
        <taxon>Psyllinae</taxon>
        <taxon>Cacopsylla</taxon>
    </lineage>
</organism>
<feature type="signal peptide" evidence="7">
    <location>
        <begin position="1"/>
        <end position="19"/>
    </location>
</feature>
<comment type="caution">
    <text evidence="6">Lacks conserved residue(s) required for the propagation of feature annotation.</text>
</comment>
<dbReference type="InterPro" id="IPR051360">
    <property type="entry name" value="Neuronal_Pentraxin_Related"/>
</dbReference>
<dbReference type="Pfam" id="PF00354">
    <property type="entry name" value="Pentaxin"/>
    <property type="match status" value="1"/>
</dbReference>
<dbReference type="SMART" id="SM00159">
    <property type="entry name" value="PTX"/>
    <property type="match status" value="1"/>
</dbReference>
<evidence type="ECO:0000256" key="2">
    <source>
        <dbReference type="ARBA" id="ARBA00022723"/>
    </source>
</evidence>
<feature type="chain" id="PRO_5034710460" evidence="7">
    <location>
        <begin position="20"/>
        <end position="442"/>
    </location>
</feature>
<dbReference type="PRINTS" id="PR00895">
    <property type="entry name" value="PENTAXIN"/>
</dbReference>
<keyword evidence="4" id="KW-1015">Disulfide bond</keyword>
<proteinExistence type="predicted"/>
<evidence type="ECO:0000313" key="9">
    <source>
        <dbReference type="EMBL" id="CAG6635701.1"/>
    </source>
</evidence>
<dbReference type="Gene3D" id="2.60.120.200">
    <property type="match status" value="1"/>
</dbReference>
<evidence type="ECO:0000256" key="5">
    <source>
        <dbReference type="ARBA" id="ARBA00023180"/>
    </source>
</evidence>
<dbReference type="SUPFAM" id="SSF49899">
    <property type="entry name" value="Concanavalin A-like lectins/glucanases"/>
    <property type="match status" value="1"/>
</dbReference>
<keyword evidence="3" id="KW-0106">Calcium</keyword>
<dbReference type="PROSITE" id="PS51828">
    <property type="entry name" value="PTX_2"/>
    <property type="match status" value="1"/>
</dbReference>
<dbReference type="EMBL" id="HBUF01090930">
    <property type="protein sequence ID" value="CAG6635701.1"/>
    <property type="molecule type" value="Transcribed_RNA"/>
</dbReference>
<name>A0A8D8QPP3_9HEMI</name>
<evidence type="ECO:0000256" key="1">
    <source>
        <dbReference type="ARBA" id="ARBA00001913"/>
    </source>
</evidence>
<evidence type="ECO:0000259" key="8">
    <source>
        <dbReference type="PROSITE" id="PS51828"/>
    </source>
</evidence>
<dbReference type="GO" id="GO:0046872">
    <property type="term" value="F:metal ion binding"/>
    <property type="evidence" value="ECO:0007669"/>
    <property type="project" value="UniProtKB-KW"/>
</dbReference>
<evidence type="ECO:0000256" key="6">
    <source>
        <dbReference type="PROSITE-ProRule" id="PRU01172"/>
    </source>
</evidence>
<dbReference type="AlphaFoldDB" id="A0A8D8QPP3"/>
<evidence type="ECO:0000256" key="4">
    <source>
        <dbReference type="ARBA" id="ARBA00023157"/>
    </source>
</evidence>
<keyword evidence="5" id="KW-0325">Glycoprotein</keyword>
<evidence type="ECO:0000256" key="3">
    <source>
        <dbReference type="ARBA" id="ARBA00022837"/>
    </source>
</evidence>
<protein>
    <submittedName>
        <fullName evidence="9">Neuronal pentraxin-1</fullName>
    </submittedName>
</protein>
<dbReference type="InterPro" id="IPR001759">
    <property type="entry name" value="PTX_dom"/>
</dbReference>
<dbReference type="PANTHER" id="PTHR19277:SF125">
    <property type="entry name" value="B6"/>
    <property type="match status" value="1"/>
</dbReference>
<feature type="domain" description="Pentraxin (PTX)" evidence="8">
    <location>
        <begin position="64"/>
        <end position="281"/>
    </location>
</feature>